<evidence type="ECO:0000256" key="4">
    <source>
        <dbReference type="ARBA" id="ARBA00022741"/>
    </source>
</evidence>
<dbReference type="RefSeq" id="WP_182537709.1">
    <property type="nucleotide sequence ID" value="NZ_JACGXA010000001.1"/>
</dbReference>
<protein>
    <recommendedName>
        <fullName evidence="1">non-specific serine/threonine protein kinase</fullName>
        <ecNumber evidence="1">2.7.11.1</ecNumber>
    </recommendedName>
</protein>
<dbReference type="SMART" id="SM00220">
    <property type="entry name" value="S_TKc"/>
    <property type="match status" value="1"/>
</dbReference>
<evidence type="ECO:0000256" key="3">
    <source>
        <dbReference type="ARBA" id="ARBA00022679"/>
    </source>
</evidence>
<proteinExistence type="predicted"/>
<feature type="compositionally biased region" description="Low complexity" evidence="8">
    <location>
        <begin position="292"/>
        <end position="301"/>
    </location>
</feature>
<dbReference type="InterPro" id="IPR000719">
    <property type="entry name" value="Prot_kinase_dom"/>
</dbReference>
<dbReference type="AlphaFoldDB" id="A0A7W3IYK4"/>
<keyword evidence="2" id="KW-0723">Serine/threonine-protein kinase</keyword>
<dbReference type="EC" id="2.7.11.1" evidence="1"/>
<reference evidence="10 11" key="1">
    <citation type="submission" date="2020-07" db="EMBL/GenBank/DDBJ databases">
        <title>Sequencing the genomes of 1000 actinobacteria strains.</title>
        <authorList>
            <person name="Klenk H.-P."/>
        </authorList>
    </citation>
    <scope>NUCLEOTIDE SEQUENCE [LARGE SCALE GENOMIC DNA]</scope>
    <source>
        <strain evidence="10 11">DSM 21349</strain>
    </source>
</reference>
<comment type="caution">
    <text evidence="10">The sequence shown here is derived from an EMBL/GenBank/DDBJ whole genome shotgun (WGS) entry which is preliminary data.</text>
</comment>
<dbReference type="PROSITE" id="PS00108">
    <property type="entry name" value="PROTEIN_KINASE_ST"/>
    <property type="match status" value="1"/>
</dbReference>
<evidence type="ECO:0000256" key="5">
    <source>
        <dbReference type="ARBA" id="ARBA00022777"/>
    </source>
</evidence>
<dbReference type="PANTHER" id="PTHR43289">
    <property type="entry name" value="MITOGEN-ACTIVATED PROTEIN KINASE KINASE KINASE 20-RELATED"/>
    <property type="match status" value="1"/>
</dbReference>
<dbReference type="Proteomes" id="UP000580910">
    <property type="component" value="Unassembled WGS sequence"/>
</dbReference>
<feature type="binding site" evidence="7">
    <location>
        <position position="39"/>
    </location>
    <ligand>
        <name>ATP</name>
        <dbReference type="ChEBI" id="CHEBI:30616"/>
    </ligand>
</feature>
<keyword evidence="6 7" id="KW-0067">ATP-binding</keyword>
<dbReference type="InterPro" id="IPR008271">
    <property type="entry name" value="Ser/Thr_kinase_AS"/>
</dbReference>
<organism evidence="10 11">
    <name type="scientific">Nocardioides ginsengisegetis</name>
    <dbReference type="NCBI Taxonomy" id="661491"/>
    <lineage>
        <taxon>Bacteria</taxon>
        <taxon>Bacillati</taxon>
        <taxon>Actinomycetota</taxon>
        <taxon>Actinomycetes</taxon>
        <taxon>Propionibacteriales</taxon>
        <taxon>Nocardioidaceae</taxon>
        <taxon>Nocardioides</taxon>
    </lineage>
</organism>
<evidence type="ECO:0000313" key="10">
    <source>
        <dbReference type="EMBL" id="MBA8802968.1"/>
    </source>
</evidence>
<evidence type="ECO:0000313" key="11">
    <source>
        <dbReference type="Proteomes" id="UP000580910"/>
    </source>
</evidence>
<dbReference type="Pfam" id="PF00069">
    <property type="entry name" value="Pkinase"/>
    <property type="match status" value="1"/>
</dbReference>
<accession>A0A7W3IYK4</accession>
<evidence type="ECO:0000256" key="8">
    <source>
        <dbReference type="SAM" id="MobiDB-lite"/>
    </source>
</evidence>
<dbReference type="PROSITE" id="PS00107">
    <property type="entry name" value="PROTEIN_KINASE_ATP"/>
    <property type="match status" value="1"/>
</dbReference>
<sequence>MDEGAVPAGYELVRVLGAGGFGEVVLARHTALHRMVAVKRIHAVALADADSVARFRREAKLLASLDCPSVVRVYDLTVGTRQAHLVMEYVPGEALSDIVARGPLPGPEAVRVLRDVADALTTAAGHGIVHRDVKPHNVFVLPDGHAKLGDFGLARAVSDPSVFRTDAASAIGTPAYFPPELGLGQGEPDARSDAYSFAIVAYEALTGRRPYDAPDALALISAHWRLEPPDPRSLLPGLPAKAANVLLAGLAKDPADRPLPDELVARLEAIPTSAWPAVERRPAPPRATQRSAPTVRVEAPTAPAPPPPRRWPRRRVLVGAAGLAVLLGVGGVAWATHRPAPAVTVDSVRLTSDPDPASVVCPDGTVRLDAAFATNGGAGAFTVRWTGPDGTTLSERRVAGRSGQHTVRSTLRLDLSGPRPITGDVTVAVVGSDVRASRAVRYRCPSR</sequence>
<evidence type="ECO:0000256" key="2">
    <source>
        <dbReference type="ARBA" id="ARBA00022527"/>
    </source>
</evidence>
<evidence type="ECO:0000256" key="6">
    <source>
        <dbReference type="ARBA" id="ARBA00022840"/>
    </source>
</evidence>
<dbReference type="GO" id="GO:0005524">
    <property type="term" value="F:ATP binding"/>
    <property type="evidence" value="ECO:0007669"/>
    <property type="project" value="UniProtKB-UniRule"/>
</dbReference>
<evidence type="ECO:0000256" key="1">
    <source>
        <dbReference type="ARBA" id="ARBA00012513"/>
    </source>
</evidence>
<evidence type="ECO:0000256" key="7">
    <source>
        <dbReference type="PROSITE-ProRule" id="PRU10141"/>
    </source>
</evidence>
<dbReference type="CDD" id="cd14014">
    <property type="entry name" value="STKc_PknB_like"/>
    <property type="match status" value="1"/>
</dbReference>
<dbReference type="InterPro" id="IPR011009">
    <property type="entry name" value="Kinase-like_dom_sf"/>
</dbReference>
<dbReference type="SUPFAM" id="SSF56112">
    <property type="entry name" value="Protein kinase-like (PK-like)"/>
    <property type="match status" value="1"/>
</dbReference>
<dbReference type="InterPro" id="IPR017441">
    <property type="entry name" value="Protein_kinase_ATP_BS"/>
</dbReference>
<gene>
    <name evidence="10" type="ORF">FB382_001259</name>
</gene>
<dbReference type="PANTHER" id="PTHR43289:SF6">
    <property type="entry name" value="SERINE_THREONINE-PROTEIN KINASE NEKL-3"/>
    <property type="match status" value="1"/>
</dbReference>
<feature type="domain" description="Protein kinase" evidence="9">
    <location>
        <begin position="10"/>
        <end position="270"/>
    </location>
</feature>
<dbReference type="Gene3D" id="1.10.510.10">
    <property type="entry name" value="Transferase(Phosphotransferase) domain 1"/>
    <property type="match status" value="1"/>
</dbReference>
<dbReference type="EMBL" id="JACGXA010000001">
    <property type="protein sequence ID" value="MBA8802968.1"/>
    <property type="molecule type" value="Genomic_DNA"/>
</dbReference>
<dbReference type="GO" id="GO:0004674">
    <property type="term" value="F:protein serine/threonine kinase activity"/>
    <property type="evidence" value="ECO:0007669"/>
    <property type="project" value="UniProtKB-KW"/>
</dbReference>
<evidence type="ECO:0000259" key="9">
    <source>
        <dbReference type="PROSITE" id="PS50011"/>
    </source>
</evidence>
<name>A0A7W3IYK4_9ACTN</name>
<dbReference type="PROSITE" id="PS50011">
    <property type="entry name" value="PROTEIN_KINASE_DOM"/>
    <property type="match status" value="1"/>
</dbReference>
<dbReference type="Gene3D" id="3.30.200.20">
    <property type="entry name" value="Phosphorylase Kinase, domain 1"/>
    <property type="match status" value="1"/>
</dbReference>
<keyword evidence="4 7" id="KW-0547">Nucleotide-binding</keyword>
<feature type="region of interest" description="Disordered" evidence="8">
    <location>
        <begin position="276"/>
        <end position="312"/>
    </location>
</feature>
<keyword evidence="3 10" id="KW-0808">Transferase</keyword>
<keyword evidence="5" id="KW-0418">Kinase</keyword>
<keyword evidence="11" id="KW-1185">Reference proteome</keyword>